<dbReference type="AlphaFoldDB" id="A0A1E5LFK1"/>
<dbReference type="OrthoDB" id="1955171at2"/>
<dbReference type="Proteomes" id="UP000095209">
    <property type="component" value="Unassembled WGS sequence"/>
</dbReference>
<organism evidence="1 2">
    <name type="scientific">Bacillus solimangrovi</name>
    <dbReference type="NCBI Taxonomy" id="1305675"/>
    <lineage>
        <taxon>Bacteria</taxon>
        <taxon>Bacillati</taxon>
        <taxon>Bacillota</taxon>
        <taxon>Bacilli</taxon>
        <taxon>Bacillales</taxon>
        <taxon>Bacillaceae</taxon>
        <taxon>Bacillus</taxon>
    </lineage>
</organism>
<proteinExistence type="predicted"/>
<dbReference type="InterPro" id="IPR025916">
    <property type="entry name" value="YdjO"/>
</dbReference>
<dbReference type="STRING" id="1305675.BFG57_01440"/>
<protein>
    <submittedName>
        <fullName evidence="1">Cold-shock protein</fullName>
    </submittedName>
</protein>
<comment type="caution">
    <text evidence="1">The sequence shown here is derived from an EMBL/GenBank/DDBJ whole genome shotgun (WGS) entry which is preliminary data.</text>
</comment>
<keyword evidence="2" id="KW-1185">Reference proteome</keyword>
<reference evidence="1 2" key="1">
    <citation type="submission" date="2016-08" db="EMBL/GenBank/DDBJ databases">
        <title>Genome of Bacillus solimangrovi GH2-4.</title>
        <authorList>
            <person name="Lim S."/>
            <person name="Kim B.-C."/>
        </authorList>
    </citation>
    <scope>NUCLEOTIDE SEQUENCE [LARGE SCALE GENOMIC DNA]</scope>
    <source>
        <strain evidence="1 2">GH2-4</strain>
    </source>
</reference>
<evidence type="ECO:0000313" key="1">
    <source>
        <dbReference type="EMBL" id="OEH92854.1"/>
    </source>
</evidence>
<dbReference type="EMBL" id="MJEH01000022">
    <property type="protein sequence ID" value="OEH92854.1"/>
    <property type="molecule type" value="Genomic_DNA"/>
</dbReference>
<name>A0A1E5LFK1_9BACI</name>
<gene>
    <name evidence="1" type="ORF">BFG57_01440</name>
</gene>
<evidence type="ECO:0000313" key="2">
    <source>
        <dbReference type="Proteomes" id="UP000095209"/>
    </source>
</evidence>
<accession>A0A1E5LFK1</accession>
<sequence>MDMAFGRKNQEEIKTEETKIWECTSNECNCWVRDNFKSEEIPSCPICHSEMQMTTKELQVVENNSMFHEKK</sequence>
<dbReference type="Pfam" id="PF14169">
    <property type="entry name" value="YdjO"/>
    <property type="match status" value="1"/>
</dbReference>